<gene>
    <name evidence="2" type="ORF">GM668_05435</name>
</gene>
<evidence type="ECO:0000313" key="3">
    <source>
        <dbReference type="Proteomes" id="UP000484015"/>
    </source>
</evidence>
<dbReference type="Proteomes" id="UP000484015">
    <property type="component" value="Unassembled WGS sequence"/>
</dbReference>
<keyword evidence="3" id="KW-1185">Reference proteome</keyword>
<dbReference type="AlphaFoldDB" id="A0A6L6PX26"/>
<accession>A0A6L6PX26</accession>
<sequence>MNKLIFTIMLAFSAASAAAQAPAPKCADPCVPQHLRHAPATPAPSGAALQQQAVAKLRQRFNEADLDASGALTEEEARKAGLGWVANHFADIDTAHRGKVTFDDVRSYIGKRRRQALGPSAPE</sequence>
<evidence type="ECO:0000313" key="2">
    <source>
        <dbReference type="EMBL" id="MTW01528.1"/>
    </source>
</evidence>
<organism evidence="2 3">
    <name type="scientific">Pseudoduganella ginsengisoli</name>
    <dbReference type="NCBI Taxonomy" id="1462440"/>
    <lineage>
        <taxon>Bacteria</taxon>
        <taxon>Pseudomonadati</taxon>
        <taxon>Pseudomonadota</taxon>
        <taxon>Betaproteobacteria</taxon>
        <taxon>Burkholderiales</taxon>
        <taxon>Oxalobacteraceae</taxon>
        <taxon>Telluria group</taxon>
        <taxon>Pseudoduganella</taxon>
    </lineage>
</organism>
<proteinExistence type="predicted"/>
<dbReference type="Gene3D" id="1.10.238.10">
    <property type="entry name" value="EF-hand"/>
    <property type="match status" value="1"/>
</dbReference>
<name>A0A6L6PX26_9BURK</name>
<dbReference type="InterPro" id="IPR011992">
    <property type="entry name" value="EF-hand-dom_pair"/>
</dbReference>
<protein>
    <submittedName>
        <fullName evidence="2">EF-hand domain-containing protein</fullName>
    </submittedName>
</protein>
<dbReference type="EMBL" id="WNLA01000002">
    <property type="protein sequence ID" value="MTW01528.1"/>
    <property type="molecule type" value="Genomic_DNA"/>
</dbReference>
<comment type="caution">
    <text evidence="2">The sequence shown here is derived from an EMBL/GenBank/DDBJ whole genome shotgun (WGS) entry which is preliminary data.</text>
</comment>
<dbReference type="OrthoDB" id="9115083at2"/>
<dbReference type="SUPFAM" id="SSF47473">
    <property type="entry name" value="EF-hand"/>
    <property type="match status" value="1"/>
</dbReference>
<keyword evidence="1" id="KW-0732">Signal</keyword>
<feature type="signal peptide" evidence="1">
    <location>
        <begin position="1"/>
        <end position="19"/>
    </location>
</feature>
<dbReference type="RefSeq" id="WP_155437927.1">
    <property type="nucleotide sequence ID" value="NZ_WNLA01000002.1"/>
</dbReference>
<feature type="chain" id="PRO_5026952177" evidence="1">
    <location>
        <begin position="20"/>
        <end position="123"/>
    </location>
</feature>
<reference evidence="2 3" key="1">
    <citation type="submission" date="2019-11" db="EMBL/GenBank/DDBJ databases">
        <title>Type strains purchased from KCTC, JCM and DSMZ.</title>
        <authorList>
            <person name="Lu H."/>
        </authorList>
    </citation>
    <scope>NUCLEOTIDE SEQUENCE [LARGE SCALE GENOMIC DNA]</scope>
    <source>
        <strain evidence="2 3">KCTC 42409</strain>
    </source>
</reference>
<evidence type="ECO:0000256" key="1">
    <source>
        <dbReference type="SAM" id="SignalP"/>
    </source>
</evidence>